<dbReference type="AlphaFoldDB" id="A0A430R3B4"/>
<dbReference type="EMBL" id="PELP01000419">
    <property type="protein sequence ID" value="RTH01836.1"/>
    <property type="molecule type" value="Genomic_DNA"/>
</dbReference>
<dbReference type="Pfam" id="PF00133">
    <property type="entry name" value="tRNA-synt_1"/>
    <property type="match status" value="1"/>
</dbReference>
<evidence type="ECO:0000313" key="10">
    <source>
        <dbReference type="Proteomes" id="UP000286734"/>
    </source>
</evidence>
<proteinExistence type="predicted"/>
<evidence type="ECO:0000256" key="4">
    <source>
        <dbReference type="ARBA" id="ARBA00022917"/>
    </source>
</evidence>
<dbReference type="GO" id="GO:0004812">
    <property type="term" value="F:aminoacyl-tRNA ligase activity"/>
    <property type="evidence" value="ECO:0007669"/>
    <property type="project" value="UniProtKB-KW"/>
</dbReference>
<keyword evidence="5" id="KW-0030">Aminoacyl-tRNA synthetase</keyword>
<gene>
    <name evidence="8" type="ORF">CSW47_11785</name>
    <name evidence="9" type="ORF">CSW47_11790</name>
</gene>
<dbReference type="InterPro" id="IPR014729">
    <property type="entry name" value="Rossmann-like_a/b/a_fold"/>
</dbReference>
<organism evidence="9 10">
    <name type="scientific">Thermus scotoductus</name>
    <dbReference type="NCBI Taxonomy" id="37636"/>
    <lineage>
        <taxon>Bacteria</taxon>
        <taxon>Thermotogati</taxon>
        <taxon>Deinococcota</taxon>
        <taxon>Deinococci</taxon>
        <taxon>Thermales</taxon>
        <taxon>Thermaceae</taxon>
        <taxon>Thermus</taxon>
    </lineage>
</organism>
<dbReference type="Proteomes" id="UP000286734">
    <property type="component" value="Unassembled WGS sequence"/>
</dbReference>
<keyword evidence="3" id="KW-0067">ATP-binding</keyword>
<dbReference type="Gene3D" id="3.40.50.620">
    <property type="entry name" value="HUPs"/>
    <property type="match status" value="1"/>
</dbReference>
<evidence type="ECO:0000256" key="3">
    <source>
        <dbReference type="ARBA" id="ARBA00022840"/>
    </source>
</evidence>
<feature type="compositionally biased region" description="Basic and acidic residues" evidence="6">
    <location>
        <begin position="8"/>
        <end position="18"/>
    </location>
</feature>
<accession>A0A430R3B4</accession>
<dbReference type="InterPro" id="IPR002300">
    <property type="entry name" value="aa-tRNA-synth_Ia"/>
</dbReference>
<keyword evidence="4" id="KW-0648">Protein biosynthesis</keyword>
<keyword evidence="2" id="KW-0547">Nucleotide-binding</keyword>
<dbReference type="GO" id="GO:0005524">
    <property type="term" value="F:ATP binding"/>
    <property type="evidence" value="ECO:0007669"/>
    <property type="project" value="UniProtKB-KW"/>
</dbReference>
<evidence type="ECO:0000256" key="1">
    <source>
        <dbReference type="ARBA" id="ARBA00022598"/>
    </source>
</evidence>
<feature type="region of interest" description="Disordered" evidence="6">
    <location>
        <begin position="1"/>
        <end position="67"/>
    </location>
</feature>
<dbReference type="GO" id="GO:0006418">
    <property type="term" value="P:tRNA aminoacylation for protein translation"/>
    <property type="evidence" value="ECO:0007669"/>
    <property type="project" value="InterPro"/>
</dbReference>
<evidence type="ECO:0000313" key="9">
    <source>
        <dbReference type="EMBL" id="RTH01837.1"/>
    </source>
</evidence>
<evidence type="ECO:0000256" key="6">
    <source>
        <dbReference type="SAM" id="MobiDB-lite"/>
    </source>
</evidence>
<dbReference type="EMBL" id="PELP01000419">
    <property type="protein sequence ID" value="RTH01837.1"/>
    <property type="molecule type" value="Genomic_DNA"/>
</dbReference>
<reference evidence="9 10" key="1">
    <citation type="journal article" date="2019" name="Extremophiles">
        <title>Biogeography of thermophiles and predominance of Thermus scotoductus in domestic water heaters.</title>
        <authorList>
            <person name="Wilpiszeski R.L."/>
            <person name="Zhang Z."/>
            <person name="House C.H."/>
        </authorList>
    </citation>
    <scope>NUCLEOTIDE SEQUENCE [LARGE SCALE GENOMIC DNA]</scope>
    <source>
        <strain evidence="9 10">34_S34</strain>
    </source>
</reference>
<feature type="domain" description="Aminoacyl-tRNA synthetase class Ia" evidence="7">
    <location>
        <begin position="1"/>
        <end position="66"/>
    </location>
</feature>
<evidence type="ECO:0000256" key="2">
    <source>
        <dbReference type="ARBA" id="ARBA00022741"/>
    </source>
</evidence>
<evidence type="ECO:0000256" key="5">
    <source>
        <dbReference type="ARBA" id="ARBA00023146"/>
    </source>
</evidence>
<evidence type="ECO:0000313" key="8">
    <source>
        <dbReference type="EMBL" id="RTH01836.1"/>
    </source>
</evidence>
<comment type="caution">
    <text evidence="9">The sequence shown here is derived from an EMBL/GenBank/DDBJ whole genome shotgun (WGS) entry which is preliminary data.</text>
</comment>
<keyword evidence="1" id="KW-0436">Ligase</keyword>
<sequence length="67" mass="7591">MGHAQARSYKDLFPRDNTMRGYYRPRRAGRATHGLHGGLEGEKKLGPKGKREIKGYGRDSLHQHCQG</sequence>
<evidence type="ECO:0000259" key="7">
    <source>
        <dbReference type="Pfam" id="PF00133"/>
    </source>
</evidence>
<feature type="compositionally biased region" description="Basic and acidic residues" evidence="6">
    <location>
        <begin position="39"/>
        <end position="67"/>
    </location>
</feature>
<protein>
    <recommendedName>
        <fullName evidence="7">Aminoacyl-tRNA synthetase class Ia domain-containing protein</fullName>
    </recommendedName>
</protein>
<name>A0A430R3B4_THESC</name>